<reference evidence="12" key="1">
    <citation type="journal article" date="2019" name="Int. J. Syst. Evol. Microbiol.">
        <title>The Global Catalogue of Microorganisms (GCM) 10K type strain sequencing project: providing services to taxonomists for standard genome sequencing and annotation.</title>
        <authorList>
            <consortium name="The Broad Institute Genomics Platform"/>
            <consortium name="The Broad Institute Genome Sequencing Center for Infectious Disease"/>
            <person name="Wu L."/>
            <person name="Ma J."/>
        </authorList>
    </citation>
    <scope>NUCLEOTIDE SEQUENCE [LARGE SCALE GENOMIC DNA]</scope>
    <source>
        <strain evidence="12">KCTC 52640</strain>
    </source>
</reference>
<dbReference type="Gene3D" id="6.10.340.10">
    <property type="match status" value="1"/>
</dbReference>
<keyword evidence="8" id="KW-1133">Transmembrane helix</keyword>
<evidence type="ECO:0000256" key="8">
    <source>
        <dbReference type="SAM" id="Phobius"/>
    </source>
</evidence>
<accession>A0ABV7EKQ3</accession>
<dbReference type="Pfam" id="PF02518">
    <property type="entry name" value="HATPase_c"/>
    <property type="match status" value="1"/>
</dbReference>
<keyword evidence="5" id="KW-0808">Transferase</keyword>
<dbReference type="RefSeq" id="WP_380687166.1">
    <property type="nucleotide sequence ID" value="NZ_JBHRSS010000003.1"/>
</dbReference>
<dbReference type="InterPro" id="IPR050482">
    <property type="entry name" value="Sensor_HK_TwoCompSys"/>
</dbReference>
<dbReference type="InterPro" id="IPR003660">
    <property type="entry name" value="HAMP_dom"/>
</dbReference>
<feature type="domain" description="Histidine kinase" evidence="9">
    <location>
        <begin position="242"/>
        <end position="432"/>
    </location>
</feature>
<evidence type="ECO:0000259" key="10">
    <source>
        <dbReference type="PROSITE" id="PS50885"/>
    </source>
</evidence>
<proteinExistence type="predicted"/>
<dbReference type="SMART" id="SM00387">
    <property type="entry name" value="HATPase_c"/>
    <property type="match status" value="1"/>
</dbReference>
<dbReference type="PANTHER" id="PTHR24421">
    <property type="entry name" value="NITRATE/NITRITE SENSOR PROTEIN NARX-RELATED"/>
    <property type="match status" value="1"/>
</dbReference>
<dbReference type="CDD" id="cd16917">
    <property type="entry name" value="HATPase_UhpB-NarQ-NarX-like"/>
    <property type="match status" value="1"/>
</dbReference>
<evidence type="ECO:0000256" key="4">
    <source>
        <dbReference type="ARBA" id="ARBA00022553"/>
    </source>
</evidence>
<keyword evidence="7" id="KW-0902">Two-component regulatory system</keyword>
<dbReference type="PROSITE" id="PS50109">
    <property type="entry name" value="HIS_KIN"/>
    <property type="match status" value="1"/>
</dbReference>
<dbReference type="InterPro" id="IPR036890">
    <property type="entry name" value="HATPase_C_sf"/>
</dbReference>
<dbReference type="Pfam" id="PF00672">
    <property type="entry name" value="HAMP"/>
    <property type="match status" value="1"/>
</dbReference>
<evidence type="ECO:0000313" key="11">
    <source>
        <dbReference type="EMBL" id="MFC3103282.1"/>
    </source>
</evidence>
<keyword evidence="12" id="KW-1185">Reference proteome</keyword>
<dbReference type="Gene3D" id="1.20.5.1930">
    <property type="match status" value="1"/>
</dbReference>
<keyword evidence="8" id="KW-0812">Transmembrane</keyword>
<gene>
    <name evidence="11" type="ORF">ACFOSU_05185</name>
</gene>
<dbReference type="Gene3D" id="3.30.565.10">
    <property type="entry name" value="Histidine kinase-like ATPase, C-terminal domain"/>
    <property type="match status" value="1"/>
</dbReference>
<comment type="subcellular location">
    <subcellularLocation>
        <location evidence="2">Membrane</location>
    </subcellularLocation>
</comment>
<dbReference type="SMART" id="SM00304">
    <property type="entry name" value="HAMP"/>
    <property type="match status" value="1"/>
</dbReference>
<dbReference type="InterPro" id="IPR003594">
    <property type="entry name" value="HATPase_dom"/>
</dbReference>
<dbReference type="PANTHER" id="PTHR24421:SF58">
    <property type="entry name" value="SIGNAL TRANSDUCTION HISTIDINE-PROTEIN KINASE_PHOSPHATASE UHPB"/>
    <property type="match status" value="1"/>
</dbReference>
<evidence type="ECO:0000256" key="6">
    <source>
        <dbReference type="ARBA" id="ARBA00022777"/>
    </source>
</evidence>
<feature type="transmembrane region" description="Helical" evidence="8">
    <location>
        <begin position="147"/>
        <end position="166"/>
    </location>
</feature>
<evidence type="ECO:0000256" key="2">
    <source>
        <dbReference type="ARBA" id="ARBA00004370"/>
    </source>
</evidence>
<evidence type="ECO:0000256" key="5">
    <source>
        <dbReference type="ARBA" id="ARBA00022679"/>
    </source>
</evidence>
<dbReference type="InterPro" id="IPR005467">
    <property type="entry name" value="His_kinase_dom"/>
</dbReference>
<dbReference type="CDD" id="cd06225">
    <property type="entry name" value="HAMP"/>
    <property type="match status" value="1"/>
</dbReference>
<evidence type="ECO:0000259" key="9">
    <source>
        <dbReference type="PROSITE" id="PS50109"/>
    </source>
</evidence>
<keyword evidence="6" id="KW-0418">Kinase</keyword>
<feature type="domain" description="HAMP" evidence="10">
    <location>
        <begin position="167"/>
        <end position="219"/>
    </location>
</feature>
<name>A0ABV7EKQ3_9GAMM</name>
<comment type="caution">
    <text evidence="11">The sequence shown here is derived from an EMBL/GenBank/DDBJ whole genome shotgun (WGS) entry which is preliminary data.</text>
</comment>
<dbReference type="GO" id="GO:0005524">
    <property type="term" value="F:ATP binding"/>
    <property type="evidence" value="ECO:0007669"/>
    <property type="project" value="UniProtKB-KW"/>
</dbReference>
<sequence length="435" mass="47678">MNTRLRLRQRLMISVTAMLAVILLAATAIVVANAHGAIADEMHSSVTLASDIIEASLTAGEDGVSAAHRLDEIGHLRHLCVSLIQGHSEEPSCPSKPVPTAPAWFTAITRPDTLPERRIRVAPDLQIRILADPEDEIDETWHDTRGLIGLLLVFYAAILAIVYLLMGRAMVPVRRIDAALQRIEHGDYAIRLPRFSLPEFDGIAAHFNHMAETLATTRDENHRLRDHSLQIQEDERRNLARELHDELGQSLTAIRADAAGILARGDTLPAGVPESARAIADVAARIYDQAHLMMRRLRPPGLDELGLAAALEEHVAGWQRSRPDIVFVFDCDGDDDIAPAVAIHVFRLIQEALTNALRHAHAQRIRVELAIGDDRLDVCVVDDGHGFDTLQRAPGLGLSGMHERIELLGGRLRISSGARKGTRIDASIPLTAEAS</sequence>
<keyword evidence="11" id="KW-0067">ATP-binding</keyword>
<comment type="catalytic activity">
    <reaction evidence="1">
        <text>ATP + protein L-histidine = ADP + protein N-phospho-L-histidine.</text>
        <dbReference type="EC" id="2.7.13.3"/>
    </reaction>
</comment>
<organism evidence="11 12">
    <name type="scientific">Salinisphaera aquimarina</name>
    <dbReference type="NCBI Taxonomy" id="2094031"/>
    <lineage>
        <taxon>Bacteria</taxon>
        <taxon>Pseudomonadati</taxon>
        <taxon>Pseudomonadota</taxon>
        <taxon>Gammaproteobacteria</taxon>
        <taxon>Salinisphaerales</taxon>
        <taxon>Salinisphaeraceae</taxon>
        <taxon>Salinisphaera</taxon>
    </lineage>
</organism>
<dbReference type="Pfam" id="PF07730">
    <property type="entry name" value="HisKA_3"/>
    <property type="match status" value="1"/>
</dbReference>
<dbReference type="InterPro" id="IPR011712">
    <property type="entry name" value="Sig_transdc_His_kin_sub3_dim/P"/>
</dbReference>
<protein>
    <recommendedName>
        <fullName evidence="3">histidine kinase</fullName>
        <ecNumber evidence="3">2.7.13.3</ecNumber>
    </recommendedName>
</protein>
<keyword evidence="8" id="KW-0472">Membrane</keyword>
<dbReference type="Proteomes" id="UP001595462">
    <property type="component" value="Unassembled WGS sequence"/>
</dbReference>
<keyword evidence="4" id="KW-0597">Phosphoprotein</keyword>
<evidence type="ECO:0000256" key="3">
    <source>
        <dbReference type="ARBA" id="ARBA00012438"/>
    </source>
</evidence>
<evidence type="ECO:0000313" key="12">
    <source>
        <dbReference type="Proteomes" id="UP001595462"/>
    </source>
</evidence>
<dbReference type="SUPFAM" id="SSF55874">
    <property type="entry name" value="ATPase domain of HSP90 chaperone/DNA topoisomerase II/histidine kinase"/>
    <property type="match status" value="1"/>
</dbReference>
<dbReference type="PROSITE" id="PS50885">
    <property type="entry name" value="HAMP"/>
    <property type="match status" value="1"/>
</dbReference>
<dbReference type="EMBL" id="JBHRSS010000003">
    <property type="protein sequence ID" value="MFC3103282.1"/>
    <property type="molecule type" value="Genomic_DNA"/>
</dbReference>
<dbReference type="EC" id="2.7.13.3" evidence="3"/>
<keyword evidence="11" id="KW-0547">Nucleotide-binding</keyword>
<evidence type="ECO:0000256" key="7">
    <source>
        <dbReference type="ARBA" id="ARBA00023012"/>
    </source>
</evidence>
<evidence type="ECO:0000256" key="1">
    <source>
        <dbReference type="ARBA" id="ARBA00000085"/>
    </source>
</evidence>